<sequence length="652" mass="75559">MANPSHSTLWEQYCALSSRVKFKILCFAGREATASFCIACPKGSNNAPHPEKEIARAALIVEPFTYWDWQGTRSDDEDFYKQRLLWERERGFSDIARHKLPTPKQRWDAFKTHVEKGIYEAKFVKKIAVAPWMGASDCSWIANNLPNLIALDLSVLPTPKGWGEPQDPEEGKNRPCGKFKRIWEMFHRLKWLGIPDPRITQGEFPKNLFSQVVENCHSLEALSIRGRYEYDFNARESFRIHQHVCVFMDEIVQNIPDTLKSLELRLSVDFIDLLLKTLRRKASNVKRVGIDLGAWVQIFPYNEGNIPLDGWIRNSAEGSALRSRHDIYEEQHNKVLPKESKWYLPKYDGSEETHHPRLKDTEFFFDHKSESDDSGSDGANTDDGYEIRPSPWAQAIEEASKCEHSANDHALIFKLLDPGQADTLHKMLRKLHKAQQRNRGIQLFALEAEGRTRSTDPIHPLTFIQTESLSFYATNSGVGTDYEGLQLGDCAGIYSWLAETFRWRPTFDWDWFMVTEKMIEDADPRLISKEMKENWLNHDHPETSGLNQALKTIRITFQNLKESGISIHLLIGRRQIDQSSCYWGWPFDKNKWEQWQKSKFSANLEDIAPLVDTLSALYDLRNPLDFDRLEEIERFSFQDRPDALCPGRKCPF</sequence>
<reference evidence="2" key="1">
    <citation type="journal article" date="2020" name="Stud. Mycol.">
        <title>101 Dothideomycetes genomes: a test case for predicting lifestyles and emergence of pathogens.</title>
        <authorList>
            <person name="Haridas S."/>
            <person name="Albert R."/>
            <person name="Binder M."/>
            <person name="Bloem J."/>
            <person name="Labutti K."/>
            <person name="Salamov A."/>
            <person name="Andreopoulos B."/>
            <person name="Baker S."/>
            <person name="Barry K."/>
            <person name="Bills G."/>
            <person name="Bluhm B."/>
            <person name="Cannon C."/>
            <person name="Castanera R."/>
            <person name="Culley D."/>
            <person name="Daum C."/>
            <person name="Ezra D."/>
            <person name="Gonzalez J."/>
            <person name="Henrissat B."/>
            <person name="Kuo A."/>
            <person name="Liang C."/>
            <person name="Lipzen A."/>
            <person name="Lutzoni F."/>
            <person name="Magnuson J."/>
            <person name="Mondo S."/>
            <person name="Nolan M."/>
            <person name="Ohm R."/>
            <person name="Pangilinan J."/>
            <person name="Park H.-J."/>
            <person name="Ramirez L."/>
            <person name="Alfaro M."/>
            <person name="Sun H."/>
            <person name="Tritt A."/>
            <person name="Yoshinaga Y."/>
            <person name="Zwiers L.-H."/>
            <person name="Turgeon B."/>
            <person name="Goodwin S."/>
            <person name="Spatafora J."/>
            <person name="Crous P."/>
            <person name="Grigoriev I."/>
        </authorList>
    </citation>
    <scope>NUCLEOTIDE SEQUENCE</scope>
    <source>
        <strain evidence="2">CBS 473.64</strain>
    </source>
</reference>
<accession>A0A6A6RGP7</accession>
<proteinExistence type="predicted"/>
<dbReference type="OrthoDB" id="3944206at2759"/>
<dbReference type="Proteomes" id="UP000799753">
    <property type="component" value="Unassembled WGS sequence"/>
</dbReference>
<feature type="non-terminal residue" evidence="2">
    <location>
        <position position="652"/>
    </location>
</feature>
<protein>
    <submittedName>
        <fullName evidence="2">Uncharacterized protein</fullName>
    </submittedName>
</protein>
<feature type="region of interest" description="Disordered" evidence="1">
    <location>
        <begin position="368"/>
        <end position="387"/>
    </location>
</feature>
<dbReference type="AlphaFoldDB" id="A0A6A6RGP7"/>
<evidence type="ECO:0000313" key="3">
    <source>
        <dbReference type="Proteomes" id="UP000799753"/>
    </source>
</evidence>
<name>A0A6A6RGP7_9PLEO</name>
<dbReference type="EMBL" id="MU006841">
    <property type="protein sequence ID" value="KAF2634305.1"/>
    <property type="molecule type" value="Genomic_DNA"/>
</dbReference>
<gene>
    <name evidence="2" type="ORF">P280DRAFT_414092</name>
</gene>
<evidence type="ECO:0000313" key="2">
    <source>
        <dbReference type="EMBL" id="KAF2634305.1"/>
    </source>
</evidence>
<keyword evidence="3" id="KW-1185">Reference proteome</keyword>
<evidence type="ECO:0000256" key="1">
    <source>
        <dbReference type="SAM" id="MobiDB-lite"/>
    </source>
</evidence>
<organism evidence="2 3">
    <name type="scientific">Massarina eburnea CBS 473.64</name>
    <dbReference type="NCBI Taxonomy" id="1395130"/>
    <lineage>
        <taxon>Eukaryota</taxon>
        <taxon>Fungi</taxon>
        <taxon>Dikarya</taxon>
        <taxon>Ascomycota</taxon>
        <taxon>Pezizomycotina</taxon>
        <taxon>Dothideomycetes</taxon>
        <taxon>Pleosporomycetidae</taxon>
        <taxon>Pleosporales</taxon>
        <taxon>Massarineae</taxon>
        <taxon>Massarinaceae</taxon>
        <taxon>Massarina</taxon>
    </lineage>
</organism>